<gene>
    <name evidence="6" type="ORF">P691DRAFT_655803</name>
</gene>
<feature type="region of interest" description="Disordered" evidence="2">
    <location>
        <begin position="611"/>
        <end position="631"/>
    </location>
</feature>
<feature type="domain" description="Ubiquitin-like" evidence="3">
    <location>
        <begin position="999"/>
        <end position="1065"/>
    </location>
</feature>
<dbReference type="AlphaFoldDB" id="A0A9P5XRV8"/>
<dbReference type="Pfam" id="PF00443">
    <property type="entry name" value="UCH"/>
    <property type="match status" value="1"/>
</dbReference>
<sequence length="1152" mass="132497">MPPKRRKRGPAPNKGLAPGESLKRYLVPTQNSQHALWTWVGSEVSRAADITPEHCLMAYGLSSRNSNPLCMNKYTVSQVQPSQTPVNEKEPTTEEGDIIVISDDEGDRCTKKNCKLNPNCLNYLGQEKWENEEIAMQEFLKVATVGYNPTEDTRILELPVGLRNLGATCYANASLQVWYRNLAFRGGVYQCQLQSGADMDSPLFQLQVTFAALQEGSCKTFNPASLVESLHLRAAEQQDAQEFSKLFMSHLDVEFKKQSVPELRSLISNQFQGTQLYGTICDTCGYRSERKSDFLELEIRFESNSKLEDCIGTMLQEEKLTGDNQYRCPQCNDLRDATRYTQLSQLPPILHFSLLRFVYDFSTMERRKSKYTISFPTTLDMNQFLKDDTEATAQQQDQDINVYELAGILLHKGASAYHGHYEAQVYDTEKRSWFQFNDEVVTRIETLGDKKKVKEKAIIVDDDDDSSRCVGKRPAKKRRKVVSDDETESSQPKSPSSRSISSRDAYMLIYVRRSDQYNTDTSTPVPPQQALEFVHTLNKDYEEECKSFVQKEESIKERFALIRQQVMDVYRRWNATSVSDDCVILGQKWLQKWLTQDCMRLAQPTLTITESETNGIEEKQVEPNSEDQQPSLDDRILCSHQKLDPAKAKYMKRIKRASPSKTALSALINNIAQDIYQKMVELTGCRYEDLSSQDVCQECVLLEFNERLYNIDHPRFVKEFEVIPEVEDNSGYWISKKWLKDWRLLKPKMHKPSEEDPAPDSAEYRDDVLCEHGALALNSSTRRRISEEAMQFLKSLFPLWNPIRGVVEPCAACDALVYVSKEDKRELRRRAEEEKALLKFMYEGTPFTAEDDSFVVIPMDFFRGWLSWLNSPADHKRSEKLDNSPFFCEHGLLAFDPNCPSDMEMIVTIIRQRDWEILETLYDSGPRVGLKKAPQNDDDKLYEPEIPVCEDCRLKRRVKTEWVYTEIIVQLIHGTETSTKRKPIATYSTKNGTRQSKRLRQARENEKRRFAVTKQTTVKDIKVKIQENFKIPTICQRLFFRGQELQENEATVESLQVFTNEVLDLREENEVHEIGSDFEEGQPSKKQRRETERGFGGTVLSGEYEPERQSSCSCEDTPHGITPVPSEKTCTVCTLLNAYDAIACQVCGTIFV</sequence>
<dbReference type="Pfam" id="PF00240">
    <property type="entry name" value="ubiquitin"/>
    <property type="match status" value="1"/>
</dbReference>
<evidence type="ECO:0000259" key="4">
    <source>
        <dbReference type="PROSITE" id="PS50235"/>
    </source>
</evidence>
<evidence type="ECO:0000256" key="1">
    <source>
        <dbReference type="ARBA" id="ARBA00009085"/>
    </source>
</evidence>
<dbReference type="SUPFAM" id="SSF54001">
    <property type="entry name" value="Cysteine proteinases"/>
    <property type="match status" value="1"/>
</dbReference>
<dbReference type="PROSITE" id="PS00973">
    <property type="entry name" value="USP_2"/>
    <property type="match status" value="1"/>
</dbReference>
<dbReference type="OrthoDB" id="289038at2759"/>
<reference evidence="6" key="1">
    <citation type="submission" date="2020-11" db="EMBL/GenBank/DDBJ databases">
        <authorList>
            <consortium name="DOE Joint Genome Institute"/>
            <person name="Ahrendt S."/>
            <person name="Riley R."/>
            <person name="Andreopoulos W."/>
            <person name="Labutti K."/>
            <person name="Pangilinan J."/>
            <person name="Ruiz-Duenas F.J."/>
            <person name="Barrasa J.M."/>
            <person name="Sanchez-Garcia M."/>
            <person name="Camarero S."/>
            <person name="Miyauchi S."/>
            <person name="Serrano A."/>
            <person name="Linde D."/>
            <person name="Babiker R."/>
            <person name="Drula E."/>
            <person name="Ayuso-Fernandez I."/>
            <person name="Pacheco R."/>
            <person name="Padilla G."/>
            <person name="Ferreira P."/>
            <person name="Barriuso J."/>
            <person name="Kellner H."/>
            <person name="Castanera R."/>
            <person name="Alfaro M."/>
            <person name="Ramirez L."/>
            <person name="Pisabarro A.G."/>
            <person name="Kuo A."/>
            <person name="Tritt A."/>
            <person name="Lipzen A."/>
            <person name="He G."/>
            <person name="Yan M."/>
            <person name="Ng V."/>
            <person name="Cullen D."/>
            <person name="Martin F."/>
            <person name="Rosso M.-N."/>
            <person name="Henrissat B."/>
            <person name="Hibbett D."/>
            <person name="Martinez A.T."/>
            <person name="Grigoriev I.V."/>
        </authorList>
    </citation>
    <scope>NUCLEOTIDE SEQUENCE</scope>
    <source>
        <strain evidence="6">MF-IS2</strain>
    </source>
</reference>
<dbReference type="InterPro" id="IPR001394">
    <property type="entry name" value="Peptidase_C19_UCH"/>
</dbReference>
<dbReference type="InterPro" id="IPR044743">
    <property type="entry name" value="Ubl_USP48"/>
</dbReference>
<dbReference type="PROSITE" id="PS50053">
    <property type="entry name" value="UBIQUITIN_2"/>
    <property type="match status" value="1"/>
</dbReference>
<dbReference type="GO" id="GO:0004197">
    <property type="term" value="F:cysteine-type endopeptidase activity"/>
    <property type="evidence" value="ECO:0007669"/>
    <property type="project" value="InterPro"/>
</dbReference>
<dbReference type="GO" id="GO:0005829">
    <property type="term" value="C:cytosol"/>
    <property type="evidence" value="ECO:0007669"/>
    <property type="project" value="TreeGrafter"/>
</dbReference>
<organism evidence="6 7">
    <name type="scientific">Macrolepiota fuliginosa MF-IS2</name>
    <dbReference type="NCBI Taxonomy" id="1400762"/>
    <lineage>
        <taxon>Eukaryota</taxon>
        <taxon>Fungi</taxon>
        <taxon>Dikarya</taxon>
        <taxon>Basidiomycota</taxon>
        <taxon>Agaricomycotina</taxon>
        <taxon>Agaricomycetes</taxon>
        <taxon>Agaricomycetidae</taxon>
        <taxon>Agaricales</taxon>
        <taxon>Agaricineae</taxon>
        <taxon>Agaricaceae</taxon>
        <taxon>Macrolepiota</taxon>
    </lineage>
</organism>
<evidence type="ECO:0000313" key="6">
    <source>
        <dbReference type="EMBL" id="KAF9454646.1"/>
    </source>
</evidence>
<feature type="compositionally biased region" description="Low complexity" evidence="2">
    <location>
        <begin position="489"/>
        <end position="500"/>
    </location>
</feature>
<dbReference type="SUPFAM" id="SSF54236">
    <property type="entry name" value="Ubiquitin-like"/>
    <property type="match status" value="1"/>
</dbReference>
<evidence type="ECO:0000313" key="7">
    <source>
        <dbReference type="Proteomes" id="UP000807342"/>
    </source>
</evidence>
<proteinExistence type="inferred from homology"/>
<dbReference type="Gene3D" id="3.10.20.90">
    <property type="entry name" value="Phosphatidylinositol 3-kinase Catalytic Subunit, Chain A, domain 1"/>
    <property type="match status" value="1"/>
</dbReference>
<dbReference type="InterPro" id="IPR028889">
    <property type="entry name" value="USP"/>
</dbReference>
<dbReference type="CDD" id="cd01795">
    <property type="entry name" value="Ubl_USP48"/>
    <property type="match status" value="1"/>
</dbReference>
<dbReference type="PROSITE" id="PS51283">
    <property type="entry name" value="DUSP"/>
    <property type="match status" value="1"/>
</dbReference>
<dbReference type="Proteomes" id="UP000807342">
    <property type="component" value="Unassembled WGS sequence"/>
</dbReference>
<dbReference type="GO" id="GO:0004843">
    <property type="term" value="F:cysteine-type deubiquitinase activity"/>
    <property type="evidence" value="ECO:0007669"/>
    <property type="project" value="InterPro"/>
</dbReference>
<keyword evidence="7" id="KW-1185">Reference proteome</keyword>
<feature type="region of interest" description="Disordered" evidence="2">
    <location>
        <begin position="464"/>
        <end position="500"/>
    </location>
</feature>
<dbReference type="InterPro" id="IPR038765">
    <property type="entry name" value="Papain-like_cys_pep_sf"/>
</dbReference>
<dbReference type="PANTHER" id="PTHR24006">
    <property type="entry name" value="UBIQUITIN CARBOXYL-TERMINAL HYDROLASE"/>
    <property type="match status" value="1"/>
</dbReference>
<dbReference type="GO" id="GO:0005634">
    <property type="term" value="C:nucleus"/>
    <property type="evidence" value="ECO:0007669"/>
    <property type="project" value="TreeGrafter"/>
</dbReference>
<dbReference type="PROSITE" id="PS00972">
    <property type="entry name" value="USP_1"/>
    <property type="match status" value="1"/>
</dbReference>
<dbReference type="EMBL" id="MU151053">
    <property type="protein sequence ID" value="KAF9454646.1"/>
    <property type="molecule type" value="Genomic_DNA"/>
</dbReference>
<protein>
    <submittedName>
        <fullName evidence="6">Cysteine proteinase</fullName>
    </submittedName>
</protein>
<evidence type="ECO:0000256" key="2">
    <source>
        <dbReference type="SAM" id="MobiDB-lite"/>
    </source>
</evidence>
<name>A0A9P5XRV8_9AGAR</name>
<evidence type="ECO:0000259" key="5">
    <source>
        <dbReference type="PROSITE" id="PS51283"/>
    </source>
</evidence>
<dbReference type="InterPro" id="IPR035927">
    <property type="entry name" value="DUSP-like_sf"/>
</dbReference>
<dbReference type="InterPro" id="IPR018200">
    <property type="entry name" value="USP_CS"/>
</dbReference>
<dbReference type="InterPro" id="IPR000626">
    <property type="entry name" value="Ubiquitin-like_dom"/>
</dbReference>
<dbReference type="InterPro" id="IPR029071">
    <property type="entry name" value="Ubiquitin-like_domsf"/>
</dbReference>
<dbReference type="GO" id="GO:0016579">
    <property type="term" value="P:protein deubiquitination"/>
    <property type="evidence" value="ECO:0007669"/>
    <property type="project" value="InterPro"/>
</dbReference>
<feature type="region of interest" description="Disordered" evidence="2">
    <location>
        <begin position="983"/>
        <end position="1006"/>
    </location>
</feature>
<dbReference type="PROSITE" id="PS50235">
    <property type="entry name" value="USP_3"/>
    <property type="match status" value="1"/>
</dbReference>
<dbReference type="InterPro" id="IPR050164">
    <property type="entry name" value="Peptidase_C19"/>
</dbReference>
<feature type="compositionally biased region" description="Polar residues" evidence="2">
    <location>
        <begin position="622"/>
        <end position="631"/>
    </location>
</feature>
<comment type="caution">
    <text evidence="6">The sequence shown here is derived from an EMBL/GenBank/DDBJ whole genome shotgun (WGS) entry which is preliminary data.</text>
</comment>
<comment type="similarity">
    <text evidence="1">Belongs to the peptidase C19 family.</text>
</comment>
<evidence type="ECO:0000259" key="3">
    <source>
        <dbReference type="PROSITE" id="PS50053"/>
    </source>
</evidence>
<feature type="domain" description="DUSP" evidence="5">
    <location>
        <begin position="829"/>
        <end position="934"/>
    </location>
</feature>
<dbReference type="SUPFAM" id="SSF143791">
    <property type="entry name" value="DUSP-like"/>
    <property type="match status" value="1"/>
</dbReference>
<feature type="region of interest" description="Disordered" evidence="2">
    <location>
        <begin position="1077"/>
        <end position="1117"/>
    </location>
</feature>
<feature type="domain" description="USP" evidence="4">
    <location>
        <begin position="160"/>
        <end position="513"/>
    </location>
</feature>
<accession>A0A9P5XRV8</accession>
<feature type="compositionally biased region" description="Basic residues" evidence="2">
    <location>
        <begin position="470"/>
        <end position="480"/>
    </location>
</feature>
<dbReference type="InterPro" id="IPR006615">
    <property type="entry name" value="Pept_C19_DUSP"/>
</dbReference>
<dbReference type="Gene3D" id="3.90.70.10">
    <property type="entry name" value="Cysteine proteinases"/>
    <property type="match status" value="1"/>
</dbReference>